<gene>
    <name evidence="5" type="ORF">LITE_LOCUS11657</name>
</gene>
<evidence type="ECO:0000256" key="2">
    <source>
        <dbReference type="SAM" id="Coils"/>
    </source>
</evidence>
<feature type="non-terminal residue" evidence="5">
    <location>
        <position position="1"/>
    </location>
</feature>
<feature type="region of interest" description="Disordered" evidence="3">
    <location>
        <begin position="212"/>
        <end position="241"/>
    </location>
</feature>
<dbReference type="InterPro" id="IPR008974">
    <property type="entry name" value="TRAF-like"/>
</dbReference>
<evidence type="ECO:0000313" key="6">
    <source>
        <dbReference type="Proteomes" id="UP001154282"/>
    </source>
</evidence>
<dbReference type="CDD" id="cd00121">
    <property type="entry name" value="MATH"/>
    <property type="match status" value="1"/>
</dbReference>
<name>A0AAV0IYC2_9ROSI</name>
<comment type="caution">
    <text evidence="5">The sequence shown here is derived from an EMBL/GenBank/DDBJ whole genome shotgun (WGS) entry which is preliminary data.</text>
</comment>
<dbReference type="Pfam" id="PF22486">
    <property type="entry name" value="MATH_2"/>
    <property type="match status" value="1"/>
</dbReference>
<dbReference type="Proteomes" id="UP001154282">
    <property type="component" value="Unassembled WGS sequence"/>
</dbReference>
<evidence type="ECO:0000256" key="3">
    <source>
        <dbReference type="SAM" id="MobiDB-lite"/>
    </source>
</evidence>
<evidence type="ECO:0000256" key="1">
    <source>
        <dbReference type="ARBA" id="ARBA00023054"/>
    </source>
</evidence>
<evidence type="ECO:0000259" key="4">
    <source>
        <dbReference type="PROSITE" id="PS50144"/>
    </source>
</evidence>
<organism evidence="5 6">
    <name type="scientific">Linum tenue</name>
    <dbReference type="NCBI Taxonomy" id="586396"/>
    <lineage>
        <taxon>Eukaryota</taxon>
        <taxon>Viridiplantae</taxon>
        <taxon>Streptophyta</taxon>
        <taxon>Embryophyta</taxon>
        <taxon>Tracheophyta</taxon>
        <taxon>Spermatophyta</taxon>
        <taxon>Magnoliopsida</taxon>
        <taxon>eudicotyledons</taxon>
        <taxon>Gunneridae</taxon>
        <taxon>Pentapetalae</taxon>
        <taxon>rosids</taxon>
        <taxon>fabids</taxon>
        <taxon>Malpighiales</taxon>
        <taxon>Linaceae</taxon>
        <taxon>Linum</taxon>
    </lineage>
</organism>
<keyword evidence="6" id="KW-1185">Reference proteome</keyword>
<dbReference type="PROSITE" id="PS50144">
    <property type="entry name" value="MATH"/>
    <property type="match status" value="1"/>
</dbReference>
<proteinExistence type="predicted"/>
<dbReference type="InterPro" id="IPR002083">
    <property type="entry name" value="MATH/TRAF_dom"/>
</dbReference>
<dbReference type="AlphaFoldDB" id="A0AAV0IYC2"/>
<dbReference type="SUPFAM" id="SSF49599">
    <property type="entry name" value="TRAF domain-like"/>
    <property type="match status" value="1"/>
</dbReference>
<reference evidence="5" key="1">
    <citation type="submission" date="2022-08" db="EMBL/GenBank/DDBJ databases">
        <authorList>
            <person name="Gutierrez-Valencia J."/>
        </authorList>
    </citation>
    <scope>NUCLEOTIDE SEQUENCE</scope>
</reference>
<dbReference type="Gene3D" id="2.60.210.10">
    <property type="entry name" value="Apoptosis, Tumor Necrosis Factor Receptor Associated Protein 2, Chain A"/>
    <property type="match status" value="1"/>
</dbReference>
<dbReference type="PANTHER" id="PTHR46236">
    <property type="entry name" value="TRAF-LIKE SUPERFAMILY PROTEIN"/>
    <property type="match status" value="1"/>
</dbReference>
<dbReference type="InterPro" id="IPR050804">
    <property type="entry name" value="MCC"/>
</dbReference>
<dbReference type="PANTHER" id="PTHR46236:SF35">
    <property type="entry name" value="MATH DOMAIN-CONTAINING PROTEIN"/>
    <property type="match status" value="1"/>
</dbReference>
<evidence type="ECO:0000313" key="5">
    <source>
        <dbReference type="EMBL" id="CAI0402549.1"/>
    </source>
</evidence>
<dbReference type="SMART" id="SM00061">
    <property type="entry name" value="MATH"/>
    <property type="match status" value="1"/>
</dbReference>
<protein>
    <recommendedName>
        <fullName evidence="4">MATH domain-containing protein</fullName>
    </recommendedName>
</protein>
<accession>A0AAV0IYC2</accession>
<sequence length="496" mass="55052">ALYPLPISRLTLKPHTHPSIVPLFQFYSFTSDHLPPVEMEPKTCPAATAKDTQKFTWKISNFSTVKETKLYSDTFSAGGHKWRVLAYPKGNAVNHFFSLFVEVAETEAMADGWSVPAGISLTLVDQVHGRSSVKSTRLSFSLSALLGGLQLFKISLFCFSSCTGFKHSFKEVEKVLGFKSFIRNGDLVDLRKGFLVNDTLLIEAQIYTEAAPTEQAVPRPAEESNQPHGAAAGEPKTPTVHIDSGSETEIQADGPQALLFSSKIARTSTTTSPRSSASPSVQSLKNLISELSTMSSRWRSSSTPDCLEKQSEELVDLFEMSLEKISRADLFDEVEKIIVKVADNVTDTLKVMVLKDLVSRLAEFKETIPKALSTIESAASVETRIVAASKNLEARLGHREDQLSSLKTEASRLEEVEMKLEADIQQMVALRDKTRHQKNSTIAELEKASQEVLVELDELRRNDEERQRIGESRLKAKETLAQSNTSWKLFKENLGL</sequence>
<dbReference type="EMBL" id="CAMGYJ010000004">
    <property type="protein sequence ID" value="CAI0402549.1"/>
    <property type="molecule type" value="Genomic_DNA"/>
</dbReference>
<feature type="domain" description="MATH" evidence="4">
    <location>
        <begin position="52"/>
        <end position="206"/>
    </location>
</feature>
<keyword evidence="1 2" id="KW-0175">Coiled coil</keyword>
<feature type="coiled-coil region" evidence="2">
    <location>
        <begin position="403"/>
        <end position="462"/>
    </location>
</feature>